<dbReference type="GO" id="GO:0046168">
    <property type="term" value="P:glycerol-3-phosphate catabolic process"/>
    <property type="evidence" value="ECO:0007669"/>
    <property type="project" value="TreeGrafter"/>
</dbReference>
<keyword evidence="4" id="KW-0274">FAD</keyword>
<organism evidence="8 9">
    <name type="scientific">Eiseniibacteriota bacterium</name>
    <dbReference type="NCBI Taxonomy" id="2212470"/>
    <lineage>
        <taxon>Bacteria</taxon>
        <taxon>Candidatus Eiseniibacteriota</taxon>
    </lineage>
</organism>
<comment type="caution">
    <text evidence="8">The sequence shown here is derived from an EMBL/GenBank/DDBJ whole genome shotgun (WGS) entry which is preliminary data.</text>
</comment>
<reference evidence="8" key="2">
    <citation type="journal article" date="2021" name="Microbiome">
        <title>Successional dynamics and alternative stable states in a saline activated sludge microbial community over 9 years.</title>
        <authorList>
            <person name="Wang Y."/>
            <person name="Ye J."/>
            <person name="Ju F."/>
            <person name="Liu L."/>
            <person name="Boyd J.A."/>
            <person name="Deng Y."/>
            <person name="Parks D.H."/>
            <person name="Jiang X."/>
            <person name="Yin X."/>
            <person name="Woodcroft B.J."/>
            <person name="Tyson G.W."/>
            <person name="Hugenholtz P."/>
            <person name="Polz M.F."/>
            <person name="Zhang T."/>
        </authorList>
    </citation>
    <scope>NUCLEOTIDE SEQUENCE</scope>
    <source>
        <strain evidence="8">HKST-UBA02</strain>
    </source>
</reference>
<evidence type="ECO:0000256" key="1">
    <source>
        <dbReference type="ARBA" id="ARBA00001974"/>
    </source>
</evidence>
<evidence type="ECO:0000256" key="2">
    <source>
        <dbReference type="ARBA" id="ARBA00007330"/>
    </source>
</evidence>
<protein>
    <submittedName>
        <fullName evidence="8">FAD-dependent oxidoreductase</fullName>
    </submittedName>
</protein>
<dbReference type="AlphaFoldDB" id="A0A956NA87"/>
<dbReference type="InterPro" id="IPR036188">
    <property type="entry name" value="FAD/NAD-bd_sf"/>
</dbReference>
<comment type="similarity">
    <text evidence="2">Belongs to the FAD-dependent glycerol-3-phosphate dehydrogenase family.</text>
</comment>
<dbReference type="InterPro" id="IPR000447">
    <property type="entry name" value="G3P_DH_FAD-dep"/>
</dbReference>
<dbReference type="InterPro" id="IPR006076">
    <property type="entry name" value="FAD-dep_OxRdtase"/>
</dbReference>
<accession>A0A956NA87</accession>
<evidence type="ECO:0000313" key="9">
    <source>
        <dbReference type="Proteomes" id="UP000739538"/>
    </source>
</evidence>
<proteinExistence type="inferred from homology"/>
<gene>
    <name evidence="8" type="ORF">KDA27_06575</name>
</gene>
<name>A0A956NA87_UNCEI</name>
<feature type="region of interest" description="Disordered" evidence="6">
    <location>
        <begin position="413"/>
        <end position="436"/>
    </location>
</feature>
<reference evidence="8" key="1">
    <citation type="submission" date="2020-04" db="EMBL/GenBank/DDBJ databases">
        <authorList>
            <person name="Zhang T."/>
        </authorList>
    </citation>
    <scope>NUCLEOTIDE SEQUENCE</scope>
    <source>
        <strain evidence="8">HKST-UBA02</strain>
    </source>
</reference>
<dbReference type="SUPFAM" id="SSF51905">
    <property type="entry name" value="FAD/NAD(P)-binding domain"/>
    <property type="match status" value="1"/>
</dbReference>
<evidence type="ECO:0000256" key="4">
    <source>
        <dbReference type="ARBA" id="ARBA00022827"/>
    </source>
</evidence>
<dbReference type="Proteomes" id="UP000739538">
    <property type="component" value="Unassembled WGS sequence"/>
</dbReference>
<evidence type="ECO:0000256" key="3">
    <source>
        <dbReference type="ARBA" id="ARBA00022630"/>
    </source>
</evidence>
<keyword evidence="5" id="KW-0560">Oxidoreductase</keyword>
<evidence type="ECO:0000259" key="7">
    <source>
        <dbReference type="Pfam" id="PF01266"/>
    </source>
</evidence>
<dbReference type="EMBL" id="JAGQHS010000023">
    <property type="protein sequence ID" value="MCA9755447.1"/>
    <property type="molecule type" value="Genomic_DNA"/>
</dbReference>
<dbReference type="Gene3D" id="3.50.50.60">
    <property type="entry name" value="FAD/NAD(P)-binding domain"/>
    <property type="match status" value="1"/>
</dbReference>
<dbReference type="PANTHER" id="PTHR11985:SF35">
    <property type="entry name" value="ANAEROBIC GLYCEROL-3-PHOSPHATE DEHYDROGENASE SUBUNIT A"/>
    <property type="match status" value="1"/>
</dbReference>
<dbReference type="PANTHER" id="PTHR11985">
    <property type="entry name" value="GLYCEROL-3-PHOSPHATE DEHYDROGENASE"/>
    <property type="match status" value="1"/>
</dbReference>
<dbReference type="Pfam" id="PF01266">
    <property type="entry name" value="DAO"/>
    <property type="match status" value="1"/>
</dbReference>
<evidence type="ECO:0000256" key="5">
    <source>
        <dbReference type="ARBA" id="ARBA00023002"/>
    </source>
</evidence>
<evidence type="ECO:0000313" key="8">
    <source>
        <dbReference type="EMBL" id="MCA9755447.1"/>
    </source>
</evidence>
<evidence type="ECO:0000256" key="6">
    <source>
        <dbReference type="SAM" id="MobiDB-lite"/>
    </source>
</evidence>
<keyword evidence="3" id="KW-0285">Flavoprotein</keyword>
<feature type="domain" description="FAD dependent oxidoreductase" evidence="7">
    <location>
        <begin position="21"/>
        <end position="407"/>
    </location>
</feature>
<sequence>MSPADPGFVRNLSDLGGRSFDCVVVGGGIHGASLLFELSRRGYRSLLVERRDFGRGASARSLRILHGGLRYLQSFDLSRFGESVEARRWFLRSFPEFTSPRSFLLPLDGKGVRHPIPFSVAFAIDAWLSRGRNDGVLPAHRLPRGRVVLANALEDVPRSVGSERAFAFWSDGWIADPQRLLIEYLRWSVSLGATIVNHADPTPIVRDGAVVGLGLSRATNSDSTRLGESSGRVEVETPLVVLSAGAWTETTLDRWGWPLANSIPTAKVFNLVLEGSTDFGRVGSDGVSGMGVRARDGRNAFLWSDGRFTHVGTVHRIEGSGPEDVRVTTEEAEALIRSVDEHVPSLELSGRRVVSAQVGRLPSRSVDDPEMPHRDHVLSPAAFGGPDGLFVTMGLKYTTAPVVASRVVSLLPPSPHPPSPRPQGANLVDEPDALPPRPRCRGTIRIHDLLRSWESDEESILRLLRTLREEEAAGTLTDLVLGRMDGSEDPEAARELASRLTSTFCADEKAGAAQLEELERALEAQALRVS</sequence>
<dbReference type="GO" id="GO:0004368">
    <property type="term" value="F:glycerol-3-phosphate dehydrogenase (quinone) activity"/>
    <property type="evidence" value="ECO:0007669"/>
    <property type="project" value="InterPro"/>
</dbReference>
<comment type="cofactor">
    <cofactor evidence="1">
        <name>FAD</name>
        <dbReference type="ChEBI" id="CHEBI:57692"/>
    </cofactor>
</comment>
<dbReference type="Gene3D" id="3.30.9.10">
    <property type="entry name" value="D-Amino Acid Oxidase, subunit A, domain 2"/>
    <property type="match status" value="1"/>
</dbReference>